<organism evidence="1">
    <name type="scientific">Arundo donax</name>
    <name type="common">Giant reed</name>
    <name type="synonym">Donax arundinaceus</name>
    <dbReference type="NCBI Taxonomy" id="35708"/>
    <lineage>
        <taxon>Eukaryota</taxon>
        <taxon>Viridiplantae</taxon>
        <taxon>Streptophyta</taxon>
        <taxon>Embryophyta</taxon>
        <taxon>Tracheophyta</taxon>
        <taxon>Spermatophyta</taxon>
        <taxon>Magnoliopsida</taxon>
        <taxon>Liliopsida</taxon>
        <taxon>Poales</taxon>
        <taxon>Poaceae</taxon>
        <taxon>PACMAD clade</taxon>
        <taxon>Arundinoideae</taxon>
        <taxon>Arundineae</taxon>
        <taxon>Arundo</taxon>
    </lineage>
</organism>
<dbReference type="AlphaFoldDB" id="A0A0A9G4W3"/>
<dbReference type="EMBL" id="GBRH01182213">
    <property type="protein sequence ID" value="JAE15683.1"/>
    <property type="molecule type" value="Transcribed_RNA"/>
</dbReference>
<reference evidence="1" key="2">
    <citation type="journal article" date="2015" name="Data Brief">
        <title>Shoot transcriptome of the giant reed, Arundo donax.</title>
        <authorList>
            <person name="Barrero R.A."/>
            <person name="Guerrero F.D."/>
            <person name="Moolhuijzen P."/>
            <person name="Goolsby J.A."/>
            <person name="Tidwell J."/>
            <person name="Bellgard S.E."/>
            <person name="Bellgard M.I."/>
        </authorList>
    </citation>
    <scope>NUCLEOTIDE SEQUENCE</scope>
    <source>
        <tissue evidence="1">Shoot tissue taken approximately 20 cm above the soil surface</tissue>
    </source>
</reference>
<name>A0A0A9G4W3_ARUDO</name>
<reference evidence="1" key="1">
    <citation type="submission" date="2014-09" db="EMBL/GenBank/DDBJ databases">
        <authorList>
            <person name="Magalhaes I.L.F."/>
            <person name="Oliveira U."/>
            <person name="Santos F.R."/>
            <person name="Vidigal T.H.D.A."/>
            <person name="Brescovit A.D."/>
            <person name="Santos A.J."/>
        </authorList>
    </citation>
    <scope>NUCLEOTIDE SEQUENCE</scope>
    <source>
        <tissue evidence="1">Shoot tissue taken approximately 20 cm above the soil surface</tissue>
    </source>
</reference>
<protein>
    <submittedName>
        <fullName evidence="1">Uncharacterized protein</fullName>
    </submittedName>
</protein>
<sequence length="36" mass="4403">MQMLIVYVTRERPNLQPTFQQTEKENPSMRYHHSLV</sequence>
<proteinExistence type="predicted"/>
<accession>A0A0A9G4W3</accession>
<evidence type="ECO:0000313" key="1">
    <source>
        <dbReference type="EMBL" id="JAE15683.1"/>
    </source>
</evidence>